<evidence type="ECO:0000259" key="7">
    <source>
        <dbReference type="Pfam" id="PF08544"/>
    </source>
</evidence>
<dbReference type="InterPro" id="IPR013750">
    <property type="entry name" value="GHMP_kinase_C_dom"/>
</dbReference>
<dbReference type="AlphaFoldDB" id="A0A9D1KN88"/>
<dbReference type="GO" id="GO:0016301">
    <property type="term" value="F:kinase activity"/>
    <property type="evidence" value="ECO:0007669"/>
    <property type="project" value="UniProtKB-KW"/>
</dbReference>
<dbReference type="PROSITE" id="PS00627">
    <property type="entry name" value="GHMP_KINASES_ATP"/>
    <property type="match status" value="1"/>
</dbReference>
<keyword evidence="4 8" id="KW-0418">Kinase</keyword>
<dbReference type="PANTHER" id="PTHR20861:SF1">
    <property type="entry name" value="HOMOSERINE KINASE"/>
    <property type="match status" value="1"/>
</dbReference>
<evidence type="ECO:0000256" key="2">
    <source>
        <dbReference type="ARBA" id="ARBA00022679"/>
    </source>
</evidence>
<organism evidence="8 9">
    <name type="scientific">Candidatus Avipropionibacterium avicola</name>
    <dbReference type="NCBI Taxonomy" id="2840701"/>
    <lineage>
        <taxon>Bacteria</taxon>
        <taxon>Bacillati</taxon>
        <taxon>Actinomycetota</taxon>
        <taxon>Actinomycetes</taxon>
        <taxon>Propionibacteriales</taxon>
        <taxon>Propionibacteriaceae</taxon>
        <taxon>Propionibacteriaceae incertae sedis</taxon>
        <taxon>Candidatus Avipropionibacterium</taxon>
    </lineage>
</organism>
<dbReference type="InterPro" id="IPR036554">
    <property type="entry name" value="GHMP_kinase_C_sf"/>
</dbReference>
<protein>
    <submittedName>
        <fullName evidence="8">Homoserine kinase</fullName>
    </submittedName>
</protein>
<name>A0A9D1KN88_9ACTN</name>
<reference evidence="8" key="2">
    <citation type="journal article" date="2021" name="PeerJ">
        <title>Extensive microbial diversity within the chicken gut microbiome revealed by metagenomics and culture.</title>
        <authorList>
            <person name="Gilroy R."/>
            <person name="Ravi A."/>
            <person name="Getino M."/>
            <person name="Pursley I."/>
            <person name="Horton D.L."/>
            <person name="Alikhan N.F."/>
            <person name="Baker D."/>
            <person name="Gharbi K."/>
            <person name="Hall N."/>
            <person name="Watson M."/>
            <person name="Adriaenssens E.M."/>
            <person name="Foster-Nyarko E."/>
            <person name="Jarju S."/>
            <person name="Secka A."/>
            <person name="Antonio M."/>
            <person name="Oren A."/>
            <person name="Chaudhuri R.R."/>
            <person name="La Ragione R."/>
            <person name="Hildebrand F."/>
            <person name="Pallen M.J."/>
        </authorList>
    </citation>
    <scope>NUCLEOTIDE SEQUENCE</scope>
    <source>
        <strain evidence="8">ChiGjej1B1-24693</strain>
    </source>
</reference>
<dbReference type="InterPro" id="IPR014721">
    <property type="entry name" value="Ribsml_uS5_D2-typ_fold_subgr"/>
</dbReference>
<feature type="non-terminal residue" evidence="8">
    <location>
        <position position="1"/>
    </location>
</feature>
<keyword evidence="1" id="KW-0028">Amino-acid biosynthesis</keyword>
<evidence type="ECO:0000313" key="8">
    <source>
        <dbReference type="EMBL" id="HIT75063.1"/>
    </source>
</evidence>
<comment type="caution">
    <text evidence="8">The sequence shown here is derived from an EMBL/GenBank/DDBJ whole genome shotgun (WGS) entry which is preliminary data.</text>
</comment>
<evidence type="ECO:0000256" key="1">
    <source>
        <dbReference type="ARBA" id="ARBA00022605"/>
    </source>
</evidence>
<dbReference type="Gene3D" id="3.30.70.890">
    <property type="entry name" value="GHMP kinase, C-terminal domain"/>
    <property type="match status" value="1"/>
</dbReference>
<dbReference type="Gene3D" id="3.30.230.10">
    <property type="match status" value="1"/>
</dbReference>
<sequence length="223" mass="23339">GGLRLEAHNTIPHGKGLGSSASAIVAGLALAWGIARPGRDLDLDWLVQISSELEGHPDNSSAAVLGGFTLAWDQTRVPGARAVSLPVVAPVGALALVPDAILPTHAARGMLPAEVPHADAARTAGRAALLCLALTQRADLLWDATEEWLHQRQRASRMPESYDLLTALRADGHAAVIAGAGPTVLVLGPRSELETLADDQHPGFRPVLLEIGEGVTLRDRSTD</sequence>
<gene>
    <name evidence="8" type="ORF">IAA98_05710</name>
</gene>
<dbReference type="PRINTS" id="PR00958">
    <property type="entry name" value="HOMSERKINASE"/>
</dbReference>
<keyword evidence="2" id="KW-0808">Transferase</keyword>
<evidence type="ECO:0000313" key="9">
    <source>
        <dbReference type="Proteomes" id="UP000886842"/>
    </source>
</evidence>
<dbReference type="Pfam" id="PF00288">
    <property type="entry name" value="GHMP_kinases_N"/>
    <property type="match status" value="1"/>
</dbReference>
<keyword evidence="3" id="KW-0547">Nucleotide-binding</keyword>
<accession>A0A9D1KN88</accession>
<dbReference type="GO" id="GO:0005524">
    <property type="term" value="F:ATP binding"/>
    <property type="evidence" value="ECO:0007669"/>
    <property type="project" value="UniProtKB-KW"/>
</dbReference>
<keyword evidence="5" id="KW-0067">ATP-binding</keyword>
<feature type="domain" description="GHMP kinase N-terminal" evidence="6">
    <location>
        <begin position="2"/>
        <end position="67"/>
    </location>
</feature>
<dbReference type="SUPFAM" id="SSF55060">
    <property type="entry name" value="GHMP Kinase, C-terminal domain"/>
    <property type="match status" value="1"/>
</dbReference>
<feature type="domain" description="GHMP kinase C-terminal" evidence="7">
    <location>
        <begin position="141"/>
        <end position="196"/>
    </location>
</feature>
<evidence type="ECO:0000259" key="6">
    <source>
        <dbReference type="Pfam" id="PF00288"/>
    </source>
</evidence>
<dbReference type="Pfam" id="PF08544">
    <property type="entry name" value="GHMP_kinases_C"/>
    <property type="match status" value="1"/>
</dbReference>
<dbReference type="InterPro" id="IPR006204">
    <property type="entry name" value="GHMP_kinase_N_dom"/>
</dbReference>
<dbReference type="PANTHER" id="PTHR20861">
    <property type="entry name" value="HOMOSERINE/4-DIPHOSPHOCYTIDYL-2-C-METHYL-D-ERYTHRITOL KINASE"/>
    <property type="match status" value="1"/>
</dbReference>
<dbReference type="EMBL" id="DVLP01000173">
    <property type="protein sequence ID" value="HIT75063.1"/>
    <property type="molecule type" value="Genomic_DNA"/>
</dbReference>
<dbReference type="InterPro" id="IPR006203">
    <property type="entry name" value="GHMP_knse_ATP-bd_CS"/>
</dbReference>
<dbReference type="GO" id="GO:0008652">
    <property type="term" value="P:amino acid biosynthetic process"/>
    <property type="evidence" value="ECO:0007669"/>
    <property type="project" value="UniProtKB-KW"/>
</dbReference>
<dbReference type="Proteomes" id="UP000886842">
    <property type="component" value="Unassembled WGS sequence"/>
</dbReference>
<reference evidence="8" key="1">
    <citation type="submission" date="2020-10" db="EMBL/GenBank/DDBJ databases">
        <authorList>
            <person name="Gilroy R."/>
        </authorList>
    </citation>
    <scope>NUCLEOTIDE SEQUENCE</scope>
    <source>
        <strain evidence="8">ChiGjej1B1-24693</strain>
    </source>
</reference>
<evidence type="ECO:0000256" key="4">
    <source>
        <dbReference type="ARBA" id="ARBA00022777"/>
    </source>
</evidence>
<evidence type="ECO:0000256" key="3">
    <source>
        <dbReference type="ARBA" id="ARBA00022741"/>
    </source>
</evidence>
<proteinExistence type="predicted"/>
<evidence type="ECO:0000256" key="5">
    <source>
        <dbReference type="ARBA" id="ARBA00022840"/>
    </source>
</evidence>
<dbReference type="InterPro" id="IPR020568">
    <property type="entry name" value="Ribosomal_Su5_D2-typ_SF"/>
</dbReference>
<dbReference type="SUPFAM" id="SSF54211">
    <property type="entry name" value="Ribosomal protein S5 domain 2-like"/>
    <property type="match status" value="1"/>
</dbReference>